<sequence>MINYAIGTAFVGNSLFYQRFNQFGDCRFHAFAGLGFGVAVSAVHMDGYGNLYARRRRLPPEQGRGGGTPTAPPPA</sequence>
<dbReference type="EMBL" id="CP091521">
    <property type="protein sequence ID" value="UOP05344.1"/>
    <property type="molecule type" value="Genomic_DNA"/>
</dbReference>
<proteinExistence type="predicted"/>
<reference evidence="2" key="1">
    <citation type="submission" date="2021-12" db="EMBL/GenBank/DDBJ databases">
        <authorList>
            <person name="Veyrier F.J."/>
        </authorList>
    </citation>
    <scope>NUCLEOTIDE SEQUENCE</scope>
    <source>
        <strain evidence="2">17694</strain>
    </source>
</reference>
<evidence type="ECO:0000313" key="3">
    <source>
        <dbReference type="Proteomes" id="UP000831534"/>
    </source>
</evidence>
<accession>A0A8T9MW25</accession>
<name>A0A8T9MW25_9NEIS</name>
<protein>
    <submittedName>
        <fullName evidence="2">Uncharacterized protein</fullName>
    </submittedName>
</protein>
<feature type="region of interest" description="Disordered" evidence="1">
    <location>
        <begin position="56"/>
        <end position="75"/>
    </location>
</feature>
<evidence type="ECO:0000256" key="1">
    <source>
        <dbReference type="SAM" id="MobiDB-lite"/>
    </source>
</evidence>
<organism evidence="2 3">
    <name type="scientific">Conchiformibius kuhniae</name>
    <dbReference type="NCBI Taxonomy" id="211502"/>
    <lineage>
        <taxon>Bacteria</taxon>
        <taxon>Pseudomonadati</taxon>
        <taxon>Pseudomonadota</taxon>
        <taxon>Betaproteobacteria</taxon>
        <taxon>Neisseriales</taxon>
        <taxon>Neisseriaceae</taxon>
        <taxon>Conchiformibius</taxon>
    </lineage>
</organism>
<gene>
    <name evidence="2" type="ORF">LVJ77_03875</name>
</gene>
<keyword evidence="3" id="KW-1185">Reference proteome</keyword>
<reference evidence="2" key="2">
    <citation type="journal article" date="2022" name="Res Sq">
        <title>Evolution of multicellular longitudinally dividing oral cavity symbionts (Neisseriaceae).</title>
        <authorList>
            <person name="Nyongesa S."/>
            <person name="Weber P."/>
            <person name="Bernet E."/>
            <person name="Pullido F."/>
            <person name="Nieckarz M."/>
            <person name="Delaby M."/>
            <person name="Nieves C."/>
            <person name="Viehboeck T."/>
            <person name="Krause N."/>
            <person name="Rivera-Millot A."/>
            <person name="Nakamura A."/>
            <person name="Vischer N."/>
            <person name="VanNieuwenhze M."/>
            <person name="Brun Y."/>
            <person name="Cava F."/>
            <person name="Bulgheresi S."/>
            <person name="Veyrier F."/>
        </authorList>
    </citation>
    <scope>NUCLEOTIDE SEQUENCE</scope>
    <source>
        <strain evidence="2">17694</strain>
    </source>
</reference>
<evidence type="ECO:0000313" key="2">
    <source>
        <dbReference type="EMBL" id="UOP05344.1"/>
    </source>
</evidence>
<dbReference type="AlphaFoldDB" id="A0A8T9MW25"/>
<dbReference type="Proteomes" id="UP000831534">
    <property type="component" value="Chromosome"/>
</dbReference>